<evidence type="ECO:0000256" key="1">
    <source>
        <dbReference type="SAM" id="Phobius"/>
    </source>
</evidence>
<feature type="chain" id="PRO_5031452608" evidence="2">
    <location>
        <begin position="33"/>
        <end position="223"/>
    </location>
</feature>
<evidence type="ECO:0000313" key="3">
    <source>
        <dbReference type="EMBL" id="CAD8486473.1"/>
    </source>
</evidence>
<reference evidence="3" key="1">
    <citation type="submission" date="2021-01" db="EMBL/GenBank/DDBJ databases">
        <authorList>
            <person name="Corre E."/>
            <person name="Pelletier E."/>
            <person name="Niang G."/>
            <person name="Scheremetjew M."/>
            <person name="Finn R."/>
            <person name="Kale V."/>
            <person name="Holt S."/>
            <person name="Cochrane G."/>
            <person name="Meng A."/>
            <person name="Brown T."/>
            <person name="Cohen L."/>
        </authorList>
    </citation>
    <scope>NUCLEOTIDE SEQUENCE</scope>
    <source>
        <strain evidence="3">CCMP325</strain>
    </source>
</reference>
<feature type="signal peptide" evidence="2">
    <location>
        <begin position="1"/>
        <end position="32"/>
    </location>
</feature>
<name>A0A7S0EIX3_9CRYP</name>
<organism evidence="3">
    <name type="scientific">Hanusia phi</name>
    <dbReference type="NCBI Taxonomy" id="3032"/>
    <lineage>
        <taxon>Eukaryota</taxon>
        <taxon>Cryptophyceae</taxon>
        <taxon>Pyrenomonadales</taxon>
        <taxon>Geminigeraceae</taxon>
        <taxon>Hanusia</taxon>
    </lineage>
</organism>
<keyword evidence="1" id="KW-1133">Transmembrane helix</keyword>
<feature type="transmembrane region" description="Helical" evidence="1">
    <location>
        <begin position="166"/>
        <end position="184"/>
    </location>
</feature>
<accession>A0A7S0EIX3</accession>
<keyword evidence="1" id="KW-0812">Transmembrane</keyword>
<evidence type="ECO:0000256" key="2">
    <source>
        <dbReference type="SAM" id="SignalP"/>
    </source>
</evidence>
<dbReference type="AlphaFoldDB" id="A0A7S0EIX3"/>
<protein>
    <submittedName>
        <fullName evidence="3">Uncharacterized protein</fullName>
    </submittedName>
</protein>
<keyword evidence="1" id="KW-0472">Membrane</keyword>
<proteinExistence type="predicted"/>
<dbReference type="EMBL" id="HBEO01017273">
    <property type="protein sequence ID" value="CAD8486473.1"/>
    <property type="molecule type" value="Transcribed_RNA"/>
</dbReference>
<keyword evidence="2" id="KW-0732">Signal</keyword>
<sequence length="223" mass="24697">MRFSRFFDPMQLRSLILVTVMIVSHQPRLAQGEPSLECFDGPFESVLLDGCVDDCRSFETLEEAEQHCNALQDCGGITKTAYGDSEAISLGVGLYEVRSGPGIQQQVGDTTWIKQDGCGKQGGRGSYGNGEYAGDSQRISGYDRAERWNESLEAVSDGYSRAASQMFWMALFLCFCAALVFVSYRRGDQFTVNLVDNTREKIKAFVQKRGPRINSGDGSYQSI</sequence>
<gene>
    <name evidence="3" type="ORF">HPHI1048_LOCUS11743</name>
</gene>